<dbReference type="PROSITE" id="PS51968">
    <property type="entry name" value="GRH_CP2_DB"/>
    <property type="match status" value="1"/>
</dbReference>
<comment type="similarity">
    <text evidence="2">Belongs to the grh/CP2 family. CP2 subfamily.</text>
</comment>
<sequence length="737" mass="85415">MTTLLKTKPQRQSTGSESKPPLFQYILCAPTSPSVKVQEETLTYLNQGQSYEIRMLNPRLSDCTHFSSKWVKSTVRVVFHNRRLQYSEYQQMEGWSWNRPGDRILDLDTNISVGIKDPQAHPLQLNTIEFLWDPVINASIFIQINCISTEFTPRKHGGEKGVPLRIQVDTFIQNDHGEYLEHVHSSSCQIKVFKQLVPSLSPQEAQEWLHRNRFSSFCRIFSNFSGADLVKMSRNELVQICGPADGIRLFNAIKGRCIQPRLTVYVYLQKNKNKPNSMSYSEEVFHALSLEQLTVFELTEKIADLYSFPVQQICHVYRQGPMGIYILVSDEEKGSTIRGDVSFLCRKDVLPHKRFLVIFILLSDVVDKQDPLLETFSMFLQELKGTEQILCICENGDTYTYWNNLNEAQFRRNISRRCIYELSFAEINGTVLSLWSENRKSSRFLPGAGGKVLLPKKIEGSMDALNVLCVNQCEGGNEDKLQLEEDFYKGGKVTWWNFYFSEQLGSRPFIKRDKFDYIVKTVIILLTVIISLCSLQHTSYSWLWRNYSGHACFVDIRREISLCSSKTKDIDYEEVAKQEVNLLTFETKEQETRLPVLLLIDDFEDFNSVTDLQQHVERECQEKKVSAKSPQVILMNCIRAESPEQTEATYDTVFIGNNLSEQEQRLFEYKLEEIEKVHKNAETFYGFMILKKNFSQEYIQGVVKNTLKDFNFEKRDAQLIAVLALLNYYCKSANIHM</sequence>
<reference evidence="9 10" key="1">
    <citation type="journal article" date="2019" name="Genome Biol. Evol.">
        <title>Whole-Genome Sequencing of the Giant Devil Catfish, Bagarius yarrelli.</title>
        <authorList>
            <person name="Jiang W."/>
            <person name="Lv Y."/>
            <person name="Cheng L."/>
            <person name="Yang K."/>
            <person name="Chao B."/>
            <person name="Wang X."/>
            <person name="Li Y."/>
            <person name="Pan X."/>
            <person name="You X."/>
            <person name="Zhang Y."/>
            <person name="Yang J."/>
            <person name="Li J."/>
            <person name="Zhang X."/>
            <person name="Liu S."/>
            <person name="Sun C."/>
            <person name="Yang J."/>
            <person name="Shi Q."/>
        </authorList>
    </citation>
    <scope>NUCLEOTIDE SEQUENCE [LARGE SCALE GENOMIC DNA]</scope>
    <source>
        <strain evidence="9">JWS20170419001</strain>
        <tissue evidence="9">Muscle</tissue>
    </source>
</reference>
<dbReference type="InterPro" id="IPR007604">
    <property type="entry name" value="CP2"/>
</dbReference>
<dbReference type="InterPro" id="IPR040167">
    <property type="entry name" value="TF_CP2-like"/>
</dbReference>
<evidence type="ECO:0000256" key="6">
    <source>
        <dbReference type="ARBA" id="ARBA00023242"/>
    </source>
</evidence>
<feature type="domain" description="Grh/CP2 DB" evidence="8">
    <location>
        <begin position="18"/>
        <end position="264"/>
    </location>
</feature>
<evidence type="ECO:0000256" key="7">
    <source>
        <dbReference type="PROSITE-ProRule" id="PRU01313"/>
    </source>
</evidence>
<protein>
    <submittedName>
        <fullName evidence="9">Sterile alpha motif domain-containing protein 9</fullName>
    </submittedName>
</protein>
<keyword evidence="4 7" id="KW-0238">DNA-binding</keyword>
<dbReference type="InterPro" id="IPR057520">
    <property type="entry name" value="GRHL1/CP2_C"/>
</dbReference>
<comment type="subcellular location">
    <subcellularLocation>
        <location evidence="1 7">Nucleus</location>
    </subcellularLocation>
</comment>
<dbReference type="Gene3D" id="1.10.150.50">
    <property type="entry name" value="Transcription Factor, Ets-1"/>
    <property type="match status" value="1"/>
</dbReference>
<evidence type="ECO:0000256" key="5">
    <source>
        <dbReference type="ARBA" id="ARBA00023163"/>
    </source>
</evidence>
<dbReference type="InterPro" id="IPR041418">
    <property type="entry name" value="SAM_3"/>
</dbReference>
<evidence type="ECO:0000256" key="1">
    <source>
        <dbReference type="ARBA" id="ARBA00004123"/>
    </source>
</evidence>
<dbReference type="GO" id="GO:0005634">
    <property type="term" value="C:nucleus"/>
    <property type="evidence" value="ECO:0007669"/>
    <property type="project" value="UniProtKB-SubCell"/>
</dbReference>
<dbReference type="PANTHER" id="PTHR11037">
    <property type="entry name" value="TRANSCRIPTION FACTOR CP2"/>
    <property type="match status" value="1"/>
</dbReference>
<evidence type="ECO:0000256" key="3">
    <source>
        <dbReference type="ARBA" id="ARBA00023015"/>
    </source>
</evidence>
<organism evidence="9 10">
    <name type="scientific">Bagarius yarrelli</name>
    <name type="common">Goonch</name>
    <name type="synonym">Bagrus yarrelli</name>
    <dbReference type="NCBI Taxonomy" id="175774"/>
    <lineage>
        <taxon>Eukaryota</taxon>
        <taxon>Metazoa</taxon>
        <taxon>Chordata</taxon>
        <taxon>Craniata</taxon>
        <taxon>Vertebrata</taxon>
        <taxon>Euteleostomi</taxon>
        <taxon>Actinopterygii</taxon>
        <taxon>Neopterygii</taxon>
        <taxon>Teleostei</taxon>
        <taxon>Ostariophysi</taxon>
        <taxon>Siluriformes</taxon>
        <taxon>Sisoridae</taxon>
        <taxon>Sisorinae</taxon>
        <taxon>Bagarius</taxon>
    </lineage>
</organism>
<keyword evidence="6 7" id="KW-0539">Nucleus</keyword>
<evidence type="ECO:0000259" key="8">
    <source>
        <dbReference type="PROSITE" id="PS51968"/>
    </source>
</evidence>
<dbReference type="OrthoDB" id="9996779at2759"/>
<dbReference type="Pfam" id="PF04516">
    <property type="entry name" value="CP2"/>
    <property type="match status" value="1"/>
</dbReference>
<evidence type="ECO:0000313" key="10">
    <source>
        <dbReference type="Proteomes" id="UP000319801"/>
    </source>
</evidence>
<dbReference type="EMBL" id="VCAZ01000027">
    <property type="protein sequence ID" value="TSL16080.1"/>
    <property type="molecule type" value="Genomic_DNA"/>
</dbReference>
<dbReference type="GO" id="GO:0001228">
    <property type="term" value="F:DNA-binding transcription activator activity, RNA polymerase II-specific"/>
    <property type="evidence" value="ECO:0007669"/>
    <property type="project" value="TreeGrafter"/>
</dbReference>
<evidence type="ECO:0000256" key="2">
    <source>
        <dbReference type="ARBA" id="ARBA00010852"/>
    </source>
</evidence>
<proteinExistence type="inferred from homology"/>
<keyword evidence="3" id="KW-0805">Transcription regulation</keyword>
<comment type="caution">
    <text evidence="9">The sequence shown here is derived from an EMBL/GenBank/DDBJ whole genome shotgun (WGS) entry which is preliminary data.</text>
</comment>
<dbReference type="Proteomes" id="UP000319801">
    <property type="component" value="Unassembled WGS sequence"/>
</dbReference>
<dbReference type="Pfam" id="PF25416">
    <property type="entry name" value="GRHL1_C"/>
    <property type="match status" value="1"/>
</dbReference>
<dbReference type="SUPFAM" id="SSF47769">
    <property type="entry name" value="SAM/Pointed domain"/>
    <property type="match status" value="1"/>
</dbReference>
<accession>A0A556TXW2</accession>
<evidence type="ECO:0000256" key="4">
    <source>
        <dbReference type="ARBA" id="ARBA00023125"/>
    </source>
</evidence>
<gene>
    <name evidence="9" type="ORF">Baya_5888</name>
</gene>
<dbReference type="AlphaFoldDB" id="A0A556TXW2"/>
<dbReference type="GO" id="GO:0000978">
    <property type="term" value="F:RNA polymerase II cis-regulatory region sequence-specific DNA binding"/>
    <property type="evidence" value="ECO:0007669"/>
    <property type="project" value="TreeGrafter"/>
</dbReference>
<name>A0A556TXW2_BAGYA</name>
<evidence type="ECO:0000313" key="9">
    <source>
        <dbReference type="EMBL" id="TSL16080.1"/>
    </source>
</evidence>
<keyword evidence="5" id="KW-0804">Transcription</keyword>
<keyword evidence="10" id="KW-1185">Reference proteome</keyword>
<dbReference type="PANTHER" id="PTHR11037:SF18">
    <property type="entry name" value="TRANSCRIPTION FACTOR CP2-LIKE PROTEIN 1"/>
    <property type="match status" value="1"/>
</dbReference>
<dbReference type="InterPro" id="IPR013761">
    <property type="entry name" value="SAM/pointed_sf"/>
</dbReference>
<dbReference type="Pfam" id="PF18016">
    <property type="entry name" value="SAM_3"/>
    <property type="match status" value="1"/>
</dbReference>